<dbReference type="GO" id="GO:0006535">
    <property type="term" value="P:cysteine biosynthetic process from serine"/>
    <property type="evidence" value="ECO:0007669"/>
    <property type="project" value="UniProtKB-UniRule"/>
</dbReference>
<dbReference type="GO" id="GO:0160210">
    <property type="term" value="F:L-serine O-succinyltransferase activity"/>
    <property type="evidence" value="ECO:0007669"/>
    <property type="project" value="RHEA"/>
</dbReference>
<comment type="subcellular location">
    <subcellularLocation>
        <location evidence="2">Cytoplasm</location>
    </subcellularLocation>
</comment>
<feature type="binding site" evidence="2">
    <location>
        <position position="213"/>
    </location>
    <ligand>
        <name>substrate</name>
    </ligand>
</feature>
<dbReference type="UniPathway" id="UPA00136">
    <property type="reaction ID" value="UER00199"/>
</dbReference>
<sequence>MSATRFFELPSPFVLRRGGSLAGARLAYETWGELNPAGDNAILILTGLSPSAHAAAGRDDPSPGWWEAMIGVGKAIDTRRFFVICVNSLGSCKGSTGAASPHPDDHLPYRLRFPDICLEDVAQSAQLLVAGLGIRQLKALIGPSMGGMSALAYGVMFPGQAPNMVLISTAPHSLPFATAIRSLQRECIRRDPRWLDGNYASDSWPEDGFRLARKLGMVTYRSAQEWRGRFGRKRVSQPSTQAFGREFEVEAYLDAHADRFVGSFDPNCYLYLSRAMDWFDLADHGGAVDIALAKMQVRRALVIGVPSDILFPIEQQREIAEGLRSAGGVVDFYALPSIQGHDSFLVDFERFAPPVADFLGCL</sequence>
<keyword evidence="2" id="KW-0028">Amino-acid biosynthesis</keyword>
<dbReference type="OrthoDB" id="9800754at2"/>
<keyword evidence="6" id="KW-1185">Reference proteome</keyword>
<dbReference type="Proteomes" id="UP000241074">
    <property type="component" value="Chromosome"/>
</dbReference>
<dbReference type="PIRSF" id="PIRSF000443">
    <property type="entry name" value="Homoser_Ac_trans"/>
    <property type="match status" value="1"/>
</dbReference>
<dbReference type="EC" id="2.3.1.-" evidence="2"/>
<keyword evidence="2" id="KW-0963">Cytoplasm</keyword>
<accession>A0A2P1PSJ6</accession>
<dbReference type="RefSeq" id="WP_106891715.1">
    <property type="nucleotide sequence ID" value="NZ_CP027860.1"/>
</dbReference>
<reference evidence="5 6" key="2">
    <citation type="submission" date="2018-03" db="EMBL/GenBank/DDBJ databases">
        <authorList>
            <person name="Keele B.F."/>
        </authorList>
    </citation>
    <scope>NUCLEOTIDE SEQUENCE [LARGE SCALE GENOMIC DNA]</scope>
    <source>
        <strain evidence="5 6">D13</strain>
    </source>
</reference>
<dbReference type="PANTHER" id="PTHR32268">
    <property type="entry name" value="HOMOSERINE O-ACETYLTRANSFERASE"/>
    <property type="match status" value="1"/>
</dbReference>
<dbReference type="Gene3D" id="1.10.1740.110">
    <property type="match status" value="1"/>
</dbReference>
<dbReference type="InterPro" id="IPR000073">
    <property type="entry name" value="AB_hydrolase_1"/>
</dbReference>
<keyword evidence="2" id="KW-0012">Acyltransferase</keyword>
<dbReference type="Gene3D" id="3.40.50.1820">
    <property type="entry name" value="alpha/beta hydrolase"/>
    <property type="match status" value="1"/>
</dbReference>
<dbReference type="AlphaFoldDB" id="A0A2P1PSJ6"/>
<dbReference type="Pfam" id="PF00561">
    <property type="entry name" value="Abhydrolase_1"/>
    <property type="match status" value="1"/>
</dbReference>
<gene>
    <name evidence="5" type="ORF">C7S18_11565</name>
</gene>
<protein>
    <recommendedName>
        <fullName evidence="2">Serine O-succinyltransferase</fullName>
        <shortName evidence="2">SST</shortName>
        <ecNumber evidence="2">2.3.1.-</ecNumber>
    </recommendedName>
</protein>
<dbReference type="EMBL" id="CP027860">
    <property type="protein sequence ID" value="AVP97794.1"/>
    <property type="molecule type" value="Genomic_DNA"/>
</dbReference>
<dbReference type="HAMAP" id="MF_00296">
    <property type="entry name" value="MetX_acyltransf"/>
    <property type="match status" value="1"/>
</dbReference>
<feature type="region of interest" description="Important for substrate specificity" evidence="2">
    <location>
        <begin position="47"/>
        <end position="50"/>
    </location>
</feature>
<dbReference type="InterPro" id="IPR008220">
    <property type="entry name" value="HAT_MetX-like"/>
</dbReference>
<dbReference type="NCBIfam" id="NF001209">
    <property type="entry name" value="PRK00175.1"/>
    <property type="match status" value="1"/>
</dbReference>
<dbReference type="GO" id="GO:0009086">
    <property type="term" value="P:methionine biosynthetic process"/>
    <property type="evidence" value="ECO:0007669"/>
    <property type="project" value="TreeGrafter"/>
</dbReference>
<dbReference type="GO" id="GO:0009092">
    <property type="term" value="P:homoserine metabolic process"/>
    <property type="evidence" value="ECO:0007669"/>
    <property type="project" value="TreeGrafter"/>
</dbReference>
<dbReference type="KEGG" id="xba:C7S18_11565"/>
<comment type="function">
    <text evidence="2">Transfers a succinyl group from succinyl-CoA to L-serine, forming succinyl-L-serine.</text>
</comment>
<comment type="subunit">
    <text evidence="2">Homodimer.</text>
</comment>
<comment type="pathway">
    <text evidence="2">Amino-acid biosynthesis; L-cysteine biosynthesis; L-cysteine from L-serine: step 1/2.</text>
</comment>
<feature type="active site" evidence="2 3">
    <location>
        <position position="341"/>
    </location>
</feature>
<evidence type="ECO:0000313" key="6">
    <source>
        <dbReference type="Proteomes" id="UP000241074"/>
    </source>
</evidence>
<evidence type="ECO:0000256" key="1">
    <source>
        <dbReference type="ARBA" id="ARBA00022679"/>
    </source>
</evidence>
<dbReference type="InterPro" id="IPR029058">
    <property type="entry name" value="AB_hydrolase_fold"/>
</dbReference>
<feature type="site" description="Important for acyl-CoA specificity" evidence="2">
    <location>
        <position position="181"/>
    </location>
</feature>
<dbReference type="NCBIfam" id="TIGR01392">
    <property type="entry name" value="homoserO_Ac_trn"/>
    <property type="match status" value="1"/>
</dbReference>
<reference evidence="5 6" key="1">
    <citation type="submission" date="2018-03" db="EMBL/GenBank/DDBJ databases">
        <title>Ahniella affigens gen. nov., sp. nov., a gammaproteobacterium isolated from sandy soil near a stream.</title>
        <authorList>
            <person name="Ko Y."/>
            <person name="Kim J.-H."/>
        </authorList>
    </citation>
    <scope>NUCLEOTIDE SEQUENCE [LARGE SCALE GENOMIC DNA]</scope>
    <source>
        <strain evidence="5 6">D13</strain>
    </source>
</reference>
<feature type="binding site" evidence="2">
    <location>
        <position position="342"/>
    </location>
    <ligand>
        <name>substrate</name>
    </ligand>
</feature>
<comment type="similarity">
    <text evidence="2">Belongs to the AB hydrolase superfamily. MetX family.</text>
</comment>
<dbReference type="GO" id="GO:0004414">
    <property type="term" value="F:homoserine O-acetyltransferase activity"/>
    <property type="evidence" value="ECO:0007669"/>
    <property type="project" value="TreeGrafter"/>
</dbReference>
<comment type="catalytic activity">
    <reaction evidence="2">
        <text>succinyl-CoA + L-serine = O-succinyl-L-serine + CoA</text>
        <dbReference type="Rhea" id="RHEA:52820"/>
        <dbReference type="ChEBI" id="CHEBI:33384"/>
        <dbReference type="ChEBI" id="CHEBI:57287"/>
        <dbReference type="ChEBI" id="CHEBI:57292"/>
        <dbReference type="ChEBI" id="CHEBI:136856"/>
    </reaction>
</comment>
<proteinExistence type="inferred from homology"/>
<evidence type="ECO:0000256" key="3">
    <source>
        <dbReference type="PIRSR" id="PIRSR000443-1"/>
    </source>
</evidence>
<keyword evidence="2" id="KW-0198">Cysteine biosynthesis</keyword>
<feature type="domain" description="AB hydrolase-1" evidence="4">
    <location>
        <begin position="42"/>
        <end position="323"/>
    </location>
</feature>
<name>A0A2P1PSJ6_9GAMM</name>
<evidence type="ECO:0000313" key="5">
    <source>
        <dbReference type="EMBL" id="AVP97794.1"/>
    </source>
</evidence>
<evidence type="ECO:0000259" key="4">
    <source>
        <dbReference type="Pfam" id="PF00561"/>
    </source>
</evidence>
<organism evidence="5 6">
    <name type="scientific">Ahniella affigens</name>
    <dbReference type="NCBI Taxonomy" id="2021234"/>
    <lineage>
        <taxon>Bacteria</taxon>
        <taxon>Pseudomonadati</taxon>
        <taxon>Pseudomonadota</taxon>
        <taxon>Gammaproteobacteria</taxon>
        <taxon>Lysobacterales</taxon>
        <taxon>Rhodanobacteraceae</taxon>
        <taxon>Ahniella</taxon>
    </lineage>
</organism>
<dbReference type="GO" id="GO:0005737">
    <property type="term" value="C:cytoplasm"/>
    <property type="evidence" value="ECO:0007669"/>
    <property type="project" value="UniProtKB-SubCell"/>
</dbReference>
<feature type="active site" description="Nucleophile" evidence="2 3">
    <location>
        <position position="144"/>
    </location>
</feature>
<dbReference type="SUPFAM" id="SSF53474">
    <property type="entry name" value="alpha/beta-Hydrolases"/>
    <property type="match status" value="1"/>
</dbReference>
<keyword evidence="1 2" id="KW-0808">Transferase</keyword>
<feature type="active site" evidence="2 3">
    <location>
        <position position="308"/>
    </location>
</feature>
<comment type="caution">
    <text evidence="2">Lacks conserved residue(s) required for the propagation of feature annotation.</text>
</comment>
<dbReference type="PANTHER" id="PTHR32268:SF11">
    <property type="entry name" value="HOMOSERINE O-ACETYLTRANSFERASE"/>
    <property type="match status" value="1"/>
</dbReference>
<evidence type="ECO:0000256" key="2">
    <source>
        <dbReference type="HAMAP-Rule" id="MF_00296"/>
    </source>
</evidence>